<dbReference type="KEGG" id="halc:EY643_07645"/>
<dbReference type="InterPro" id="IPR029068">
    <property type="entry name" value="Glyas_Bleomycin-R_OHBP_Dase"/>
</dbReference>
<evidence type="ECO:0000313" key="2">
    <source>
        <dbReference type="EMBL" id="QFU77807.1"/>
    </source>
</evidence>
<dbReference type="OrthoDB" id="6397100at2"/>
<dbReference type="AlphaFoldDB" id="A0A5P9NPU0"/>
<protein>
    <recommendedName>
        <fullName evidence="4">Glyoxalase</fullName>
    </recommendedName>
</protein>
<feature type="chain" id="PRO_5024936935" description="Glyoxalase" evidence="1">
    <location>
        <begin position="18"/>
        <end position="366"/>
    </location>
</feature>
<dbReference type="Proteomes" id="UP000326287">
    <property type="component" value="Chromosome"/>
</dbReference>
<name>A0A5P9NPU0_9GAMM</name>
<proteinExistence type="predicted"/>
<organism evidence="2 3">
    <name type="scientific">Halioglobus maricola</name>
    <dbReference type="NCBI Taxonomy" id="2601894"/>
    <lineage>
        <taxon>Bacteria</taxon>
        <taxon>Pseudomonadati</taxon>
        <taxon>Pseudomonadota</taxon>
        <taxon>Gammaproteobacteria</taxon>
        <taxon>Cellvibrionales</taxon>
        <taxon>Halieaceae</taxon>
        <taxon>Halioglobus</taxon>
    </lineage>
</organism>
<accession>A0A5P9NPU0</accession>
<keyword evidence="3" id="KW-1185">Reference proteome</keyword>
<sequence length="366" mass="40820">MRLTLSFAVTFASLAAAQPDTGISGVYEVVVGTSDAQATSLYFEQFGFSKKESTTLSADRARQLYGVDSAANVIRMQNGDIDAHGLLRIIEWQNGLGPGVGFAPAETVGQRLAVMRTRDIFRLHDIFQDARASGEPWFATSPVYDDLYSMTDKGPLNVLQRRVGVREMAVYGEQFNHVFYQRYGYSIPGYGTIGEHSPLQTSEFTHHDFIIDGDIEAVTDYYESVFGLRQEAPATLDGEWQPGPKAVFDMAAGTSHWYVGFVSPNDISGKLKFFVARDRNHVRDRSTEQRMGYEGITMHTLWTPELAQVHALATEQELTITPIQDNEFGESSFVLHGPDGSTWQVIKRKRARQAPVTELNFTPVNN</sequence>
<dbReference type="EMBL" id="CP036422">
    <property type="protein sequence ID" value="QFU77807.1"/>
    <property type="molecule type" value="Genomic_DNA"/>
</dbReference>
<dbReference type="SUPFAM" id="SSF54593">
    <property type="entry name" value="Glyoxalase/Bleomycin resistance protein/Dihydroxybiphenyl dioxygenase"/>
    <property type="match status" value="1"/>
</dbReference>
<evidence type="ECO:0000256" key="1">
    <source>
        <dbReference type="SAM" id="SignalP"/>
    </source>
</evidence>
<evidence type="ECO:0008006" key="4">
    <source>
        <dbReference type="Google" id="ProtNLM"/>
    </source>
</evidence>
<dbReference type="Gene3D" id="3.10.180.10">
    <property type="entry name" value="2,3-Dihydroxybiphenyl 1,2-Dioxygenase, domain 1"/>
    <property type="match status" value="1"/>
</dbReference>
<feature type="signal peptide" evidence="1">
    <location>
        <begin position="1"/>
        <end position="17"/>
    </location>
</feature>
<evidence type="ECO:0000313" key="3">
    <source>
        <dbReference type="Proteomes" id="UP000326287"/>
    </source>
</evidence>
<reference evidence="2 3" key="1">
    <citation type="submission" date="2019-02" db="EMBL/GenBank/DDBJ databases">
        <authorList>
            <person name="Li S.-H."/>
        </authorList>
    </citation>
    <scope>NUCLEOTIDE SEQUENCE [LARGE SCALE GENOMIC DNA]</scope>
    <source>
        <strain evidence="2 3">IMCC14385</strain>
    </source>
</reference>
<gene>
    <name evidence="2" type="ORF">EY643_07645</name>
</gene>
<keyword evidence="1" id="KW-0732">Signal</keyword>